<feature type="compositionally biased region" description="Basic and acidic residues" evidence="1">
    <location>
        <begin position="717"/>
        <end position="734"/>
    </location>
</feature>
<dbReference type="InterPro" id="IPR000904">
    <property type="entry name" value="Sec7_dom"/>
</dbReference>
<feature type="domain" description="SEC7" evidence="2">
    <location>
        <begin position="861"/>
        <end position="1022"/>
    </location>
</feature>
<dbReference type="InterPro" id="IPR035999">
    <property type="entry name" value="Sec7_dom_sf"/>
</dbReference>
<dbReference type="GO" id="GO:0005085">
    <property type="term" value="F:guanyl-nucleotide exchange factor activity"/>
    <property type="evidence" value="ECO:0007669"/>
    <property type="project" value="InterPro"/>
</dbReference>
<gene>
    <name evidence="3" type="ORF">BS50DRAFT_592057</name>
</gene>
<feature type="compositionally biased region" description="Low complexity" evidence="1">
    <location>
        <begin position="821"/>
        <end position="836"/>
    </location>
</feature>
<dbReference type="PANTHER" id="PTHR10663:SF373">
    <property type="entry name" value="PH AND SEC7 DOMAIN-CONTAINING PROTEIN C11E3.11C"/>
    <property type="match status" value="1"/>
</dbReference>
<dbReference type="OrthoDB" id="2157641at2759"/>
<dbReference type="Gene3D" id="2.30.29.30">
    <property type="entry name" value="Pleckstrin-homology domain (PH domain)/Phosphotyrosine-binding domain (PTB)"/>
    <property type="match status" value="1"/>
</dbReference>
<feature type="compositionally biased region" description="Low complexity" evidence="1">
    <location>
        <begin position="431"/>
        <end position="457"/>
    </location>
</feature>
<feature type="compositionally biased region" description="Polar residues" evidence="1">
    <location>
        <begin position="1159"/>
        <end position="1181"/>
    </location>
</feature>
<dbReference type="SUPFAM" id="SSF50729">
    <property type="entry name" value="PH domain-like"/>
    <property type="match status" value="1"/>
</dbReference>
<feature type="region of interest" description="Disordered" evidence="1">
    <location>
        <begin position="1455"/>
        <end position="1474"/>
    </location>
</feature>
<feature type="region of interest" description="Disordered" evidence="1">
    <location>
        <begin position="261"/>
        <end position="364"/>
    </location>
</feature>
<feature type="compositionally biased region" description="Pro residues" evidence="1">
    <location>
        <begin position="316"/>
        <end position="336"/>
    </location>
</feature>
<dbReference type="Proteomes" id="UP000240883">
    <property type="component" value="Unassembled WGS sequence"/>
</dbReference>
<feature type="compositionally biased region" description="Acidic residues" evidence="1">
    <location>
        <begin position="114"/>
        <end position="128"/>
    </location>
</feature>
<organism evidence="3 4">
    <name type="scientific">Corynespora cassiicola Philippines</name>
    <dbReference type="NCBI Taxonomy" id="1448308"/>
    <lineage>
        <taxon>Eukaryota</taxon>
        <taxon>Fungi</taxon>
        <taxon>Dikarya</taxon>
        <taxon>Ascomycota</taxon>
        <taxon>Pezizomycotina</taxon>
        <taxon>Dothideomycetes</taxon>
        <taxon>Pleosporomycetidae</taxon>
        <taxon>Pleosporales</taxon>
        <taxon>Corynesporascaceae</taxon>
        <taxon>Corynespora</taxon>
    </lineage>
</organism>
<feature type="compositionally biased region" description="Polar residues" evidence="1">
    <location>
        <begin position="662"/>
        <end position="678"/>
    </location>
</feature>
<feature type="compositionally biased region" description="Polar residues" evidence="1">
    <location>
        <begin position="146"/>
        <end position="155"/>
    </location>
</feature>
<evidence type="ECO:0000256" key="1">
    <source>
        <dbReference type="SAM" id="MobiDB-lite"/>
    </source>
</evidence>
<feature type="region of interest" description="Disordered" evidence="1">
    <location>
        <begin position="217"/>
        <end position="243"/>
    </location>
</feature>
<dbReference type="STRING" id="1448308.A0A2T2NBP6"/>
<feature type="region of interest" description="Disordered" evidence="1">
    <location>
        <begin position="110"/>
        <end position="198"/>
    </location>
</feature>
<dbReference type="EMBL" id="KZ678141">
    <property type="protein sequence ID" value="PSN62809.1"/>
    <property type="molecule type" value="Genomic_DNA"/>
</dbReference>
<feature type="compositionally biased region" description="Low complexity" evidence="1">
    <location>
        <begin position="1076"/>
        <end position="1089"/>
    </location>
</feature>
<dbReference type="SMART" id="SM00222">
    <property type="entry name" value="Sec7"/>
    <property type="match status" value="1"/>
</dbReference>
<reference evidence="3 4" key="1">
    <citation type="journal article" date="2018" name="Front. Microbiol.">
        <title>Genome-Wide Analysis of Corynespora cassiicola Leaf Fall Disease Putative Effectors.</title>
        <authorList>
            <person name="Lopez D."/>
            <person name="Ribeiro S."/>
            <person name="Label P."/>
            <person name="Fumanal B."/>
            <person name="Venisse J.S."/>
            <person name="Kohler A."/>
            <person name="de Oliveira R.R."/>
            <person name="Labutti K."/>
            <person name="Lipzen A."/>
            <person name="Lail K."/>
            <person name="Bauer D."/>
            <person name="Ohm R.A."/>
            <person name="Barry K.W."/>
            <person name="Spatafora J."/>
            <person name="Grigoriev I.V."/>
            <person name="Martin F.M."/>
            <person name="Pujade-Renaud V."/>
        </authorList>
    </citation>
    <scope>NUCLEOTIDE SEQUENCE [LARGE SCALE GENOMIC DNA]</scope>
    <source>
        <strain evidence="3 4">Philippines</strain>
    </source>
</reference>
<protein>
    <recommendedName>
        <fullName evidence="2">SEC7 domain-containing protein</fullName>
    </recommendedName>
</protein>
<dbReference type="Pfam" id="PF01369">
    <property type="entry name" value="Sec7"/>
    <property type="match status" value="1"/>
</dbReference>
<feature type="region of interest" description="Disordered" evidence="1">
    <location>
        <begin position="1022"/>
        <end position="1090"/>
    </location>
</feature>
<feature type="compositionally biased region" description="Low complexity" evidence="1">
    <location>
        <begin position="12"/>
        <end position="23"/>
    </location>
</feature>
<feature type="region of interest" description="Disordered" evidence="1">
    <location>
        <begin position="1"/>
        <end position="65"/>
    </location>
</feature>
<sequence length="1630" mass="178619">MSDFPNSRLDTSRPTTPTGSSRTYKPTGAMRSLNTHHPHSHPQPETFFDDATPVDAAASGDMDDDRLRHSHDLSFADGTRDSVVDNMLLSLDAFAPGFSSFGNPAAGLYSTFDRDDDDDEEDDDDADDYFGRHAESYLPSRPMRQRGNTYASSHSSDYDLHPDMHVDDTASRYSAHHSRGRRSNSSNNIPGPMSRKGSIRALFPGAQDKQANAMYGDQQTGHMRGGGRKGSKSSTSSSMDYGQHSSILGAHRLGFGHRSASFDHGNMASHSRPPVKTESILDRSRPTYQNYTHDYDAAPEPTIPAGPRRHYHHQEPPPQSPIAYPPQPSYAPPQAPAPRRKGSVRSTTSYRTLRKNKSQPEPNMRLQAQEFVNASNLRDLPPIPTFQDPPAPSPTVATRKHMLSSAAPVAAPKEKPGFFRRVFGGGSSKTQSQPQPQLSNSSHHSHAPAHMDAPSSSNQRPADIDSVYAQARPRTTPSHSNHIASQLKSLPRAPQTANSAQRDMSQPPPPTLAKKHSSFFRRRKKSVSEATKPPVMALDFKPPPPIQDVAPAQPSPGISSLRQVMNPYLNDPGTPGDTYYDTREHPAAGEGASSGERANGFSPGYKPHKDATVRTVKPGSRGAEATPPSSRGEQVKAMHNAGAGSNTGSPKLKLKMKHVRSSLATAQEDTFLADSSSCNEERSGRATPTGDRSAAGGMDETRRPRTSPTSSSFAPHATEKRSEGKASVAERRTDLLNPQSGDARVPPTTGSPSQSASEVEDDGWIITSPTRKEQTSARQSTGRSKRVWLEPSSSEEKLAEPEELALPSEGARSSQRSFEKASPVSANATTPSSSTNDVFHSATSLPVVQVESRDSDTMPAIIEQHSLRETEPTDADREKAMRIFNGDDPLVSKAQAATVLGDVTLTSLRLRKAYMVLFDWTGFNILGAMRDLCGRLVLKAETQQVDRILMSLSERWCECNPSHGFKAIDVVHTICYSILLLNTDLHLADIESRMTRSQFVKNTLPTVVRVCKDAVKDADETLRPQSTTFRRGSIPWNDKSEPNSPAAESTTFNDAEEPLENRRARSRLSVKPPMRSGSDGPDASSSDASVLVNSPYNGSMKGWENQIEVVLKEFYNSIRQQRLPLHGASNLQVHEQPSNNNLSVSGMLRRTPSVLSKAPSENMSYRGRSQTDFRSMNSRWASKTRSRPRLYPTSTVASSRTSLDDNSVWSPAGSSTWSRYSFGKTGTSTMSMETLGSQFAHGDYQQAIGFANALSQAIIREEGMTIASNEEFTRVAPLLEDETLELAGAPWAKEGILKHKHHLESLDKKAKDRTWSECFAVIEKGYMRLFSFNMNSKSTRRNKSRPSAGSVVGGGNWLDNAEALDSFLLRQSIASALPPPGYSKSRPHVWALSLPTGAVHLFQVGTPEIVREFVATANYWSARLSKEPLMGGVSNIEYGWGESVVNPALLVRRDSTPSTAHGHMPRPSMASSLRSSMDHATGTIKPRLPGDKVVLSDWSPPAQSMMASNLMEVDQLRALSDYVKNVEEELSRHNELRAPMLIAFSPRHPNAAKAMANWERKSSYLLREIVKFRTYIDSLTAAQNLKEKIYAARALEAEKNGENDDAQHQLTESDGAVEARKLLGPSQHTL</sequence>
<feature type="compositionally biased region" description="Pro residues" evidence="1">
    <location>
        <begin position="381"/>
        <end position="393"/>
    </location>
</feature>
<feature type="compositionally biased region" description="Basic and acidic residues" evidence="1">
    <location>
        <begin position="156"/>
        <end position="170"/>
    </location>
</feature>
<feature type="compositionally biased region" description="Polar residues" evidence="1">
    <location>
        <begin position="748"/>
        <end position="757"/>
    </location>
</feature>
<dbReference type="InterPro" id="IPR011993">
    <property type="entry name" value="PH-like_dom_sf"/>
</dbReference>
<feature type="compositionally biased region" description="Polar residues" evidence="1">
    <location>
        <begin position="495"/>
        <end position="504"/>
    </location>
</feature>
<dbReference type="Gene3D" id="1.10.1000.11">
    <property type="entry name" value="Arf Nucleotide-binding Site Opener,domain 2"/>
    <property type="match status" value="1"/>
</dbReference>
<feature type="compositionally biased region" description="Polar residues" evidence="1">
    <location>
        <begin position="1042"/>
        <end position="1053"/>
    </location>
</feature>
<dbReference type="PANTHER" id="PTHR10663">
    <property type="entry name" value="GUANYL-NUCLEOTIDE EXCHANGE FACTOR"/>
    <property type="match status" value="1"/>
</dbReference>
<dbReference type="Pfam" id="PF15410">
    <property type="entry name" value="PH_9"/>
    <property type="match status" value="1"/>
</dbReference>
<dbReference type="InterPro" id="IPR041681">
    <property type="entry name" value="PH_9"/>
</dbReference>
<feature type="compositionally biased region" description="Polar residues" evidence="1">
    <location>
        <begin position="1192"/>
        <end position="1215"/>
    </location>
</feature>
<dbReference type="InterPro" id="IPR023394">
    <property type="entry name" value="Sec7_C_sf"/>
</dbReference>
<feature type="region of interest" description="Disordered" evidence="1">
    <location>
        <begin position="381"/>
        <end position="840"/>
    </location>
</feature>
<feature type="region of interest" description="Disordered" evidence="1">
    <location>
        <begin position="1153"/>
        <end position="1215"/>
    </location>
</feature>
<keyword evidence="4" id="KW-1185">Reference proteome</keyword>
<proteinExistence type="predicted"/>
<evidence type="ECO:0000313" key="4">
    <source>
        <dbReference type="Proteomes" id="UP000240883"/>
    </source>
</evidence>
<dbReference type="SUPFAM" id="SSF48425">
    <property type="entry name" value="Sec7 domain"/>
    <property type="match status" value="1"/>
</dbReference>
<dbReference type="PROSITE" id="PS50190">
    <property type="entry name" value="SEC7"/>
    <property type="match status" value="1"/>
</dbReference>
<evidence type="ECO:0000259" key="2">
    <source>
        <dbReference type="PROSITE" id="PS50190"/>
    </source>
</evidence>
<dbReference type="GO" id="GO:0032012">
    <property type="term" value="P:regulation of ARF protein signal transduction"/>
    <property type="evidence" value="ECO:0007669"/>
    <property type="project" value="InterPro"/>
</dbReference>
<name>A0A2T2NBP6_CORCC</name>
<evidence type="ECO:0000313" key="3">
    <source>
        <dbReference type="EMBL" id="PSN62809.1"/>
    </source>
</evidence>
<accession>A0A2T2NBP6</accession>
<feature type="compositionally biased region" description="Basic residues" evidence="1">
    <location>
        <begin position="513"/>
        <end position="525"/>
    </location>
</feature>
<feature type="compositionally biased region" description="Polar residues" evidence="1">
    <location>
        <begin position="473"/>
        <end position="488"/>
    </location>
</feature>